<feature type="compositionally biased region" description="Polar residues" evidence="1">
    <location>
        <begin position="111"/>
        <end position="130"/>
    </location>
</feature>
<dbReference type="PROSITE" id="PS51782">
    <property type="entry name" value="LYSM"/>
    <property type="match status" value="1"/>
</dbReference>
<dbReference type="AlphaFoldDB" id="A0AAD2E0K8"/>
<reference evidence="3" key="1">
    <citation type="submission" date="2023-05" db="EMBL/GenBank/DDBJ databases">
        <authorList>
            <person name="Huff M."/>
        </authorList>
    </citation>
    <scope>NUCLEOTIDE SEQUENCE</scope>
</reference>
<evidence type="ECO:0000313" key="4">
    <source>
        <dbReference type="Proteomes" id="UP000834106"/>
    </source>
</evidence>
<dbReference type="InterPro" id="IPR045030">
    <property type="entry name" value="LYSM1-4"/>
</dbReference>
<feature type="region of interest" description="Disordered" evidence="1">
    <location>
        <begin position="20"/>
        <end position="40"/>
    </location>
</feature>
<dbReference type="SUPFAM" id="SSF54106">
    <property type="entry name" value="LysM domain"/>
    <property type="match status" value="1"/>
</dbReference>
<dbReference type="PANTHER" id="PTHR20932:SF55">
    <property type="entry name" value="LYSM DOMAIN-CONTAINING PROTEIN"/>
    <property type="match status" value="1"/>
</dbReference>
<dbReference type="Gene3D" id="3.10.350.10">
    <property type="entry name" value="LysM domain"/>
    <property type="match status" value="1"/>
</dbReference>
<evidence type="ECO:0000259" key="2">
    <source>
        <dbReference type="PROSITE" id="PS51782"/>
    </source>
</evidence>
<dbReference type="Proteomes" id="UP000834106">
    <property type="component" value="Chromosome 13"/>
</dbReference>
<name>A0AAD2E0K8_9LAMI</name>
<proteinExistence type="predicted"/>
<dbReference type="CDD" id="cd00118">
    <property type="entry name" value="LysM"/>
    <property type="match status" value="1"/>
</dbReference>
<evidence type="ECO:0000313" key="3">
    <source>
        <dbReference type="EMBL" id="CAI9774732.1"/>
    </source>
</evidence>
<gene>
    <name evidence="3" type="ORF">FPE_LOCUS22162</name>
</gene>
<organism evidence="3 4">
    <name type="scientific">Fraxinus pennsylvanica</name>
    <dbReference type="NCBI Taxonomy" id="56036"/>
    <lineage>
        <taxon>Eukaryota</taxon>
        <taxon>Viridiplantae</taxon>
        <taxon>Streptophyta</taxon>
        <taxon>Embryophyta</taxon>
        <taxon>Tracheophyta</taxon>
        <taxon>Spermatophyta</taxon>
        <taxon>Magnoliopsida</taxon>
        <taxon>eudicotyledons</taxon>
        <taxon>Gunneridae</taxon>
        <taxon>Pentapetalae</taxon>
        <taxon>asterids</taxon>
        <taxon>lamiids</taxon>
        <taxon>Lamiales</taxon>
        <taxon>Oleaceae</taxon>
        <taxon>Oleeae</taxon>
        <taxon>Fraxinus</taxon>
    </lineage>
</organism>
<keyword evidence="4" id="KW-1185">Reference proteome</keyword>
<sequence>MDKERRVNDGGDFCQVHWSTEVPTSSASSSPSRSLPVSSESSTVVGVGVNGGPNYIVHLVSKFDTLAGVAIKYGVEVADIKRMNGLVTDLQMFALRTIHIPLPGRHPPSPSLSNGLDTPQRSSSSEQTPSARRHSDLFDSLQSLKLKSSSGQKVSPAMSNLQGFYGLKPAGLKAAPEGFEMAVYRNGADYLEDGPLGKSSHMSNPPLSHHRKSKSVASDLMSNNGHWINQVFSQETEDSNLGKWIEKLTRRLPKSEANLTSHAPEKLLKEDNSNSGGFSAITGKSLALRAKSASRTASGIDAQAGGPNPFPISLGDSFLDSFAAVRKSSSTSSLQDSDNCTSSSVRPMPKWSLKPDFQALSTAALFDGLPNPMGRRNKAALD</sequence>
<accession>A0AAD2E0K8</accession>
<dbReference type="InterPro" id="IPR018392">
    <property type="entry name" value="LysM"/>
</dbReference>
<feature type="domain" description="LysM" evidence="2">
    <location>
        <begin position="56"/>
        <end position="100"/>
    </location>
</feature>
<feature type="region of interest" description="Disordered" evidence="1">
    <location>
        <begin position="104"/>
        <end position="134"/>
    </location>
</feature>
<protein>
    <recommendedName>
        <fullName evidence="2">LysM domain-containing protein</fullName>
    </recommendedName>
</protein>
<dbReference type="InterPro" id="IPR036779">
    <property type="entry name" value="LysM_dom_sf"/>
</dbReference>
<dbReference type="EMBL" id="OU503048">
    <property type="protein sequence ID" value="CAI9774732.1"/>
    <property type="molecule type" value="Genomic_DNA"/>
</dbReference>
<evidence type="ECO:0000256" key="1">
    <source>
        <dbReference type="SAM" id="MobiDB-lite"/>
    </source>
</evidence>
<dbReference type="PANTHER" id="PTHR20932">
    <property type="entry name" value="LYSM AND PUTATIVE PEPTIDOGLYCAN-BINDING DOMAIN-CONTAINING PROTEIN"/>
    <property type="match status" value="1"/>
</dbReference>